<feature type="transmembrane region" description="Helical" evidence="1">
    <location>
        <begin position="235"/>
        <end position="260"/>
    </location>
</feature>
<feature type="transmembrane region" description="Helical" evidence="1">
    <location>
        <begin position="114"/>
        <end position="132"/>
    </location>
</feature>
<dbReference type="eggNOG" id="arCOG03584">
    <property type="taxonomic scope" value="Archaea"/>
</dbReference>
<feature type="transmembrane region" description="Helical" evidence="1">
    <location>
        <begin position="320"/>
        <end position="345"/>
    </location>
</feature>
<reference evidence="3" key="1">
    <citation type="submission" date="2011-12" db="EMBL/GenBank/DDBJ databases">
        <title>Complete sequence of Methanoregula formicicum SMSP.</title>
        <authorList>
            <person name="Lucas S."/>
            <person name="Han J."/>
            <person name="Lapidus A."/>
            <person name="Cheng J.-F."/>
            <person name="Goodwin L."/>
            <person name="Pitluck S."/>
            <person name="Peters L."/>
            <person name="Ovchinnikova G."/>
            <person name="Teshima H."/>
            <person name="Detter J.C."/>
            <person name="Han C."/>
            <person name="Tapia R."/>
            <person name="Land M."/>
            <person name="Hauser L."/>
            <person name="Kyrpides N."/>
            <person name="Ivanova N."/>
            <person name="Pagani I."/>
            <person name="Imachi H."/>
            <person name="Tamaki H."/>
            <person name="Sekiguchi Y."/>
            <person name="Kamagata Y."/>
            <person name="Cadillo-Quiroz H."/>
            <person name="Zinder S."/>
            <person name="Liu W.-T."/>
            <person name="Woyke T."/>
        </authorList>
    </citation>
    <scope>NUCLEOTIDE SEQUENCE [LARGE SCALE GENOMIC DNA]</scope>
    <source>
        <strain evidence="3">DSM 22288 / NBRC 105244 / SMSP</strain>
    </source>
</reference>
<protein>
    <submittedName>
        <fullName evidence="2">Uncharacterized protein</fullName>
    </submittedName>
</protein>
<keyword evidence="1" id="KW-0472">Membrane</keyword>
<dbReference type="Proteomes" id="UP000010824">
    <property type="component" value="Chromosome"/>
</dbReference>
<feature type="transmembrane region" description="Helical" evidence="1">
    <location>
        <begin position="294"/>
        <end position="314"/>
    </location>
</feature>
<feature type="transmembrane region" description="Helical" evidence="1">
    <location>
        <begin position="180"/>
        <end position="197"/>
    </location>
</feature>
<accession>L0HGC8</accession>
<organism evidence="2 3">
    <name type="scientific">Methanoregula formicica (strain DSM 22288 / NBRC 105244 / SMSP)</name>
    <dbReference type="NCBI Taxonomy" id="593750"/>
    <lineage>
        <taxon>Archaea</taxon>
        <taxon>Methanobacteriati</taxon>
        <taxon>Methanobacteriota</taxon>
        <taxon>Stenosarchaea group</taxon>
        <taxon>Methanomicrobia</taxon>
        <taxon>Methanomicrobiales</taxon>
        <taxon>Methanoregulaceae</taxon>
        <taxon>Methanoregula</taxon>
    </lineage>
</organism>
<keyword evidence="3" id="KW-1185">Reference proteome</keyword>
<feature type="transmembrane region" description="Helical" evidence="1">
    <location>
        <begin position="21"/>
        <end position="45"/>
    </location>
</feature>
<dbReference type="RefSeq" id="WP_015285804.1">
    <property type="nucleotide sequence ID" value="NC_019943.1"/>
</dbReference>
<dbReference type="EMBL" id="CP003167">
    <property type="protein sequence ID" value="AGB02841.1"/>
    <property type="molecule type" value="Genomic_DNA"/>
</dbReference>
<reference evidence="2 3" key="2">
    <citation type="journal article" date="2014" name="Genome Announc.">
        <title>Complete Genome Sequence of Methanoregula formicica SMSPT, a Mesophilic Hydrogenotrophic Methanogen Isolated from a Methanogenic Upflow Anaerobic Sludge Blanket Reactor.</title>
        <authorList>
            <person name="Yamamoto K."/>
            <person name="Tamaki H."/>
            <person name="Cadillo-Quiroz H."/>
            <person name="Imachi H."/>
            <person name="Kyrpides N."/>
            <person name="Woyke T."/>
            <person name="Goodwin L."/>
            <person name="Zinder S.H."/>
            <person name="Kamagata Y."/>
            <person name="Liu W.T."/>
        </authorList>
    </citation>
    <scope>NUCLEOTIDE SEQUENCE [LARGE SCALE GENOMIC DNA]</scope>
    <source>
        <strain evidence="3">DSM 22288 / NBRC 105244 / SMSP</strain>
    </source>
</reference>
<dbReference type="OrthoDB" id="71566at2157"/>
<feature type="transmembrane region" description="Helical" evidence="1">
    <location>
        <begin position="84"/>
        <end position="108"/>
    </location>
</feature>
<gene>
    <name evidence="2" type="ordered locus">Metfor_1818</name>
</gene>
<dbReference type="GeneID" id="14308207"/>
<dbReference type="InParanoid" id="L0HGC8"/>
<dbReference type="HOGENOM" id="CLU_703286_0_0_2"/>
<name>L0HGC8_METFS</name>
<feature type="transmembrane region" description="Helical" evidence="1">
    <location>
        <begin position="57"/>
        <end position="77"/>
    </location>
</feature>
<dbReference type="AlphaFoldDB" id="L0HGC8"/>
<evidence type="ECO:0000313" key="2">
    <source>
        <dbReference type="EMBL" id="AGB02841.1"/>
    </source>
</evidence>
<keyword evidence="1" id="KW-0812">Transmembrane</keyword>
<evidence type="ECO:0000313" key="3">
    <source>
        <dbReference type="Proteomes" id="UP000010824"/>
    </source>
</evidence>
<sequence length="419" mass="44466">MTGNIPQNPAPVPSSKKEFDFTLEAVILLVLGIFMFIFGILLLFIHTGALPYSPDSTYGLFLVLVALQVITMGKTPFGEVRRTWLVIVVGICAGIFGMTACFIPGALSGVIHDLVGVLLLVGGIALLLQLVLNKEKAALWIRIPGILRHLTVACGLVYLLTVLLGLVTLLPGLVHDSVTSFFLILSAISLFYLAWSIQKASALYSPQAKTPAAPLPQGSGDVPFFLRDAPLSFTIALLLFLGVLLSLLAVLLVPVNLGIIPFSPDGQLGLLIVIMAIQFLAMGETPVGQFRRTWLILLSGLLFVTLGAIASIVPGVLTPVLVVLLAVLNILGGIVPLMLRFLPMLQAMGKPPARPAVIPPQLKKLLITQTVLNIVGILFGLSMLLPGFIPGLVVAVILFVNGLLLFLLAGILSALPAPE</sequence>
<evidence type="ECO:0000256" key="1">
    <source>
        <dbReference type="SAM" id="Phobius"/>
    </source>
</evidence>
<dbReference type="KEGG" id="mfo:Metfor_1818"/>
<feature type="transmembrane region" description="Helical" evidence="1">
    <location>
        <begin position="152"/>
        <end position="174"/>
    </location>
</feature>
<feature type="transmembrane region" description="Helical" evidence="1">
    <location>
        <begin position="266"/>
        <end position="282"/>
    </location>
</feature>
<feature type="transmembrane region" description="Helical" evidence="1">
    <location>
        <begin position="391"/>
        <end position="415"/>
    </location>
</feature>
<keyword evidence="1" id="KW-1133">Transmembrane helix</keyword>
<feature type="transmembrane region" description="Helical" evidence="1">
    <location>
        <begin position="365"/>
        <end position="385"/>
    </location>
</feature>
<proteinExistence type="predicted"/>